<dbReference type="GeneID" id="37200849"/>
<dbReference type="EMBL" id="KZ824267">
    <property type="protein sequence ID" value="RAL17143.1"/>
    <property type="molecule type" value="Genomic_DNA"/>
</dbReference>
<evidence type="ECO:0000313" key="2">
    <source>
        <dbReference type="Proteomes" id="UP000248961"/>
    </source>
</evidence>
<dbReference type="AlphaFoldDB" id="A0A395IDA8"/>
<dbReference type="VEuPathDB" id="FungiDB:BO97DRAFT_419392"/>
<dbReference type="RefSeq" id="XP_025556297.1">
    <property type="nucleotide sequence ID" value="XM_025696560.1"/>
</dbReference>
<evidence type="ECO:0000313" key="1">
    <source>
        <dbReference type="EMBL" id="RAL17143.1"/>
    </source>
</evidence>
<keyword evidence="2" id="KW-1185">Reference proteome</keyword>
<name>A0A395IDA8_ASPHC</name>
<proteinExistence type="predicted"/>
<dbReference type="Proteomes" id="UP000248961">
    <property type="component" value="Unassembled WGS sequence"/>
</dbReference>
<sequence>MVTKSKRSSQPAIEWGIRDPSLYFCNIVCYICGHYIRYRQSTTNKSQVKHGKDPHSKEPSWTEEYRLIIKKSHSRRAYLSDVKTAHVSPQRTFPSNALHMFKKVILWETIKRRAEYLRLKARITSLSYGVHSCCWELLKTHKLRTLAETDLVALLAAIFKYPPMPPISHACEDADPYFTATVFDAIYSEIGQAELRRKQGVQGENKRPALKPSKETGICGVPLELVYMIAKYLPVQDASSLEKALDLRLGSVFWRSKISFKLYYEMRAITREDIDWGSLCTKLQGYESSDALRARQAILRNLDEIWKNHKKNKEGSK</sequence>
<organism evidence="1 2">
    <name type="scientific">Aspergillus homomorphus (strain CBS 101889)</name>
    <dbReference type="NCBI Taxonomy" id="1450537"/>
    <lineage>
        <taxon>Eukaryota</taxon>
        <taxon>Fungi</taxon>
        <taxon>Dikarya</taxon>
        <taxon>Ascomycota</taxon>
        <taxon>Pezizomycotina</taxon>
        <taxon>Eurotiomycetes</taxon>
        <taxon>Eurotiomycetidae</taxon>
        <taxon>Eurotiales</taxon>
        <taxon>Aspergillaceae</taxon>
        <taxon>Aspergillus</taxon>
        <taxon>Aspergillus subgen. Circumdati</taxon>
    </lineage>
</organism>
<gene>
    <name evidence="1" type="ORF">BO97DRAFT_419392</name>
</gene>
<protein>
    <submittedName>
        <fullName evidence="1">Uncharacterized protein</fullName>
    </submittedName>
</protein>
<reference evidence="1 2" key="1">
    <citation type="submission" date="2018-02" db="EMBL/GenBank/DDBJ databases">
        <title>The genomes of Aspergillus section Nigri reveals drivers in fungal speciation.</title>
        <authorList>
            <consortium name="DOE Joint Genome Institute"/>
            <person name="Vesth T.C."/>
            <person name="Nybo J."/>
            <person name="Theobald S."/>
            <person name="Brandl J."/>
            <person name="Frisvad J.C."/>
            <person name="Nielsen K.F."/>
            <person name="Lyhne E.K."/>
            <person name="Kogle M.E."/>
            <person name="Kuo A."/>
            <person name="Riley R."/>
            <person name="Clum A."/>
            <person name="Nolan M."/>
            <person name="Lipzen A."/>
            <person name="Salamov A."/>
            <person name="Henrissat B."/>
            <person name="Wiebenga A."/>
            <person name="De vries R.P."/>
            <person name="Grigoriev I.V."/>
            <person name="Mortensen U.H."/>
            <person name="Andersen M.R."/>
            <person name="Baker S.E."/>
        </authorList>
    </citation>
    <scope>NUCLEOTIDE SEQUENCE [LARGE SCALE GENOMIC DNA]</scope>
    <source>
        <strain evidence="1 2">CBS 101889</strain>
    </source>
</reference>
<dbReference type="OrthoDB" id="4381838at2759"/>
<accession>A0A395IDA8</accession>